<gene>
    <name evidence="2" type="ORF">SAMN05216200_101455</name>
</gene>
<dbReference type="AlphaFoldDB" id="A0A1M7S1L0"/>
<name>A0A1M7S1L0_9RHOB</name>
<dbReference type="GO" id="GO:0032259">
    <property type="term" value="P:methylation"/>
    <property type="evidence" value="ECO:0007669"/>
    <property type="project" value="UniProtKB-KW"/>
</dbReference>
<dbReference type="STRING" id="1189325.SAMN04488119_10263"/>
<dbReference type="PANTHER" id="PTHR43685">
    <property type="entry name" value="GLYCOSYLTRANSFERASE"/>
    <property type="match status" value="1"/>
</dbReference>
<organism evidence="2 3">
    <name type="scientific">Oceanicella actignis</name>
    <dbReference type="NCBI Taxonomy" id="1189325"/>
    <lineage>
        <taxon>Bacteria</taxon>
        <taxon>Pseudomonadati</taxon>
        <taxon>Pseudomonadota</taxon>
        <taxon>Alphaproteobacteria</taxon>
        <taxon>Rhodobacterales</taxon>
        <taxon>Paracoccaceae</taxon>
        <taxon>Oceanicella</taxon>
    </lineage>
</organism>
<feature type="domain" description="Glycosyltransferase 2-like" evidence="1">
    <location>
        <begin position="263"/>
        <end position="383"/>
    </location>
</feature>
<dbReference type="CDD" id="cd02440">
    <property type="entry name" value="AdoMet_MTases"/>
    <property type="match status" value="1"/>
</dbReference>
<keyword evidence="2" id="KW-0489">Methyltransferase</keyword>
<dbReference type="OrthoDB" id="5291101at2"/>
<dbReference type="InterPro" id="IPR050834">
    <property type="entry name" value="Glycosyltransf_2"/>
</dbReference>
<dbReference type="InterPro" id="IPR001173">
    <property type="entry name" value="Glyco_trans_2-like"/>
</dbReference>
<keyword evidence="2" id="KW-0808">Transferase</keyword>
<protein>
    <submittedName>
        <fullName evidence="2">Methyltransferase, FkbM family</fullName>
    </submittedName>
</protein>
<evidence type="ECO:0000313" key="3">
    <source>
        <dbReference type="Proteomes" id="UP000184066"/>
    </source>
</evidence>
<dbReference type="Pfam" id="PF00535">
    <property type="entry name" value="Glycos_transf_2"/>
    <property type="match status" value="1"/>
</dbReference>
<keyword evidence="3" id="KW-1185">Reference proteome</keyword>
<proteinExistence type="predicted"/>
<sequence length="611" mass="67075">MNLIRGKIAKGPKAPSLAETSLVRIEAFGLALDLLAPADARSAADAQARLRGVYEPFLCTRPVPAEGVAVDVGAGFGSFALPFAAAFPRWRLWCFEPSEFAADLLEENLRRLGLGNVTVVRAAISARAPAPSEPLAAPDARALQAMCRPAPFRPDPDRPEAVLRARPTDAEARALPTVPPEAIAALEPDLLKLCAPFEERGIAERLAGADIPMLVGAVWETPRGGAVLAGSGRKDEVFLRRAGTPWCLRRDGVEGARDEALDVVVAAYDARDFIGECVRSILDGAGDDVRVIVVDDGSRDGTGELVRAEFAADARVRALSKPNGGCASARNYGRLHSNARHIAFVDADDLVEPGFFARLLDLARWTGAEVVQGGFAPFEEGDEGRVVTPSYERGAFDDLPTQRAAGLDFRLVPPARLLTGQPTIWRRVYRRDFLDNKNIWFPEHIRAYDDQIFHMTTLALCRKVPHVEALRYLYRQHPGQDIRQGDERHFHSLEMYRATLSRAIKEGWPDANPILRSFMNTVRWSCGTLRADLRTPFLEGAAELYALARRAFPPQTFHGAEPAASGNEDFAALVEMFLRRFQGLPDHHVWMSLDSPSFHPNLMRMAAATAV</sequence>
<dbReference type="Gene3D" id="3.90.550.10">
    <property type="entry name" value="Spore Coat Polysaccharide Biosynthesis Protein SpsA, Chain A"/>
    <property type="match status" value="1"/>
</dbReference>
<evidence type="ECO:0000259" key="1">
    <source>
        <dbReference type="Pfam" id="PF00535"/>
    </source>
</evidence>
<dbReference type="InterPro" id="IPR006342">
    <property type="entry name" value="FkbM_mtfrase"/>
</dbReference>
<dbReference type="PANTHER" id="PTHR43685:SF2">
    <property type="entry name" value="GLYCOSYLTRANSFERASE 2-LIKE DOMAIN-CONTAINING PROTEIN"/>
    <property type="match status" value="1"/>
</dbReference>
<dbReference type="Proteomes" id="UP000184066">
    <property type="component" value="Unassembled WGS sequence"/>
</dbReference>
<reference evidence="2 3" key="1">
    <citation type="submission" date="2016-12" db="EMBL/GenBank/DDBJ databases">
        <authorList>
            <person name="Song W.-J."/>
            <person name="Kurnit D.M."/>
        </authorList>
    </citation>
    <scope>NUCLEOTIDE SEQUENCE [LARGE SCALE GENOMIC DNA]</scope>
    <source>
        <strain evidence="2 3">CGMCC 1.10808</strain>
    </source>
</reference>
<dbReference type="GO" id="GO:0008168">
    <property type="term" value="F:methyltransferase activity"/>
    <property type="evidence" value="ECO:0007669"/>
    <property type="project" value="UniProtKB-KW"/>
</dbReference>
<evidence type="ECO:0000313" key="2">
    <source>
        <dbReference type="EMBL" id="SHN52487.1"/>
    </source>
</evidence>
<dbReference type="CDD" id="cd00761">
    <property type="entry name" value="Glyco_tranf_GTA_type"/>
    <property type="match status" value="1"/>
</dbReference>
<dbReference type="SUPFAM" id="SSF53448">
    <property type="entry name" value="Nucleotide-diphospho-sugar transferases"/>
    <property type="match status" value="1"/>
</dbReference>
<dbReference type="InterPro" id="IPR029044">
    <property type="entry name" value="Nucleotide-diphossugar_trans"/>
</dbReference>
<dbReference type="EMBL" id="FRDL01000001">
    <property type="protein sequence ID" value="SHN52487.1"/>
    <property type="molecule type" value="Genomic_DNA"/>
</dbReference>
<dbReference type="RefSeq" id="WP_072746004.1">
    <property type="nucleotide sequence ID" value="NZ_FOHL01000002.1"/>
</dbReference>
<dbReference type="SUPFAM" id="SSF53335">
    <property type="entry name" value="S-adenosyl-L-methionine-dependent methyltransferases"/>
    <property type="match status" value="1"/>
</dbReference>
<dbReference type="InterPro" id="IPR029063">
    <property type="entry name" value="SAM-dependent_MTases_sf"/>
</dbReference>
<dbReference type="NCBIfam" id="TIGR01444">
    <property type="entry name" value="fkbM_fam"/>
    <property type="match status" value="1"/>
</dbReference>
<accession>A0A1M7S1L0</accession>
<dbReference type="Gene3D" id="3.40.50.150">
    <property type="entry name" value="Vaccinia Virus protein VP39"/>
    <property type="match status" value="1"/>
</dbReference>